<evidence type="ECO:0000256" key="1">
    <source>
        <dbReference type="SAM" id="SignalP"/>
    </source>
</evidence>
<sequence>MLSRSFLLSLSGCLIATAVLGVLADDPVREDRIKVFLFASPAYFADSAVDVYKDACTSLAGTLIDGKVSSFLVGGRDIPTVLNRTDDWYCIFYDNYNCSGDEDDDETLVFADGVNNLESVGWEGNIHSVECHIENDGYST</sequence>
<comment type="caution">
    <text evidence="2">The sequence shown here is derived from an EMBL/GenBank/DDBJ whole genome shotgun (WGS) entry which is preliminary data.</text>
</comment>
<feature type="signal peptide" evidence="1">
    <location>
        <begin position="1"/>
        <end position="24"/>
    </location>
</feature>
<keyword evidence="1" id="KW-0732">Signal</keyword>
<name>A0A9P4MUI5_9PLEO</name>
<reference evidence="3" key="1">
    <citation type="journal article" date="2020" name="Stud. Mycol.">
        <title>101 Dothideomycetes genomes: A test case for predicting lifestyles and emergence of pathogens.</title>
        <authorList>
            <person name="Haridas S."/>
            <person name="Albert R."/>
            <person name="Binder M."/>
            <person name="Bloem J."/>
            <person name="LaButti K."/>
            <person name="Salamov A."/>
            <person name="Andreopoulos B."/>
            <person name="Baker S."/>
            <person name="Barry K."/>
            <person name="Bills G."/>
            <person name="Bluhm B."/>
            <person name="Cannon C."/>
            <person name="Castanera R."/>
            <person name="Culley D."/>
            <person name="Daum C."/>
            <person name="Ezra D."/>
            <person name="Gonzalez J."/>
            <person name="Henrissat B."/>
            <person name="Kuo A."/>
            <person name="Liang C."/>
            <person name="Lipzen A."/>
            <person name="Lutzoni F."/>
            <person name="Magnuson J."/>
            <person name="Mondo S."/>
            <person name="Nolan M."/>
            <person name="Ohm R."/>
            <person name="Pangilinan J."/>
            <person name="Park H.-J."/>
            <person name="Ramirez L."/>
            <person name="Alfaro M."/>
            <person name="Sun H."/>
            <person name="Tritt A."/>
            <person name="Yoshinaga Y."/>
            <person name="Zwiers L.-H."/>
            <person name="Turgeon B."/>
            <person name="Goodwin S."/>
            <person name="Spatafora J."/>
            <person name="Crous P."/>
            <person name="Grigoriev I."/>
        </authorList>
    </citation>
    <scope>NUCLEOTIDE SEQUENCE [LARGE SCALE GENOMIC DNA]</scope>
    <source>
        <strain evidence="3">CBS 304.66</strain>
    </source>
</reference>
<evidence type="ECO:0000313" key="3">
    <source>
        <dbReference type="Proteomes" id="UP000800093"/>
    </source>
</evidence>
<protein>
    <submittedName>
        <fullName evidence="2">Uncharacterized protein</fullName>
    </submittedName>
</protein>
<dbReference type="EMBL" id="ML986829">
    <property type="protein sequence ID" value="KAF2257880.1"/>
    <property type="molecule type" value="Genomic_DNA"/>
</dbReference>
<dbReference type="AlphaFoldDB" id="A0A9P4MUI5"/>
<dbReference type="Proteomes" id="UP000800093">
    <property type="component" value="Unassembled WGS sequence"/>
</dbReference>
<dbReference type="OrthoDB" id="3774233at2759"/>
<keyword evidence="3" id="KW-1185">Reference proteome</keyword>
<feature type="chain" id="PRO_5040207103" evidence="1">
    <location>
        <begin position="25"/>
        <end position="140"/>
    </location>
</feature>
<accession>A0A9P4MUI5</accession>
<proteinExistence type="predicted"/>
<gene>
    <name evidence="2" type="ORF">CC78DRAFT_587866</name>
</gene>
<evidence type="ECO:0000313" key="2">
    <source>
        <dbReference type="EMBL" id="KAF2257880.1"/>
    </source>
</evidence>
<organism evidence="2 3">
    <name type="scientific">Lojkania enalia</name>
    <dbReference type="NCBI Taxonomy" id="147567"/>
    <lineage>
        <taxon>Eukaryota</taxon>
        <taxon>Fungi</taxon>
        <taxon>Dikarya</taxon>
        <taxon>Ascomycota</taxon>
        <taxon>Pezizomycotina</taxon>
        <taxon>Dothideomycetes</taxon>
        <taxon>Pleosporomycetidae</taxon>
        <taxon>Pleosporales</taxon>
        <taxon>Pleosporales incertae sedis</taxon>
        <taxon>Lojkania</taxon>
    </lineage>
</organism>